<accession>A0A5C3N3R2</accession>
<dbReference type="GO" id="GO:0000785">
    <property type="term" value="C:chromatin"/>
    <property type="evidence" value="ECO:0007669"/>
    <property type="project" value="UniProtKB-ARBA"/>
</dbReference>
<dbReference type="InterPro" id="IPR011011">
    <property type="entry name" value="Znf_FYVE_PHD"/>
</dbReference>
<dbReference type="InterPro" id="IPR024610">
    <property type="entry name" value="ING_N_histone-binding"/>
</dbReference>
<dbReference type="InterPro" id="IPR001965">
    <property type="entry name" value="Znf_PHD"/>
</dbReference>
<proteinExistence type="inferred from homology"/>
<protein>
    <recommendedName>
        <fullName evidence="11">Chromatin modification-related protein</fullName>
    </recommendedName>
</protein>
<feature type="site" description="Histone H3K4me3 binding" evidence="8">
    <location>
        <position position="346"/>
    </location>
</feature>
<evidence type="ECO:0000313" key="15">
    <source>
        <dbReference type="Proteomes" id="UP000305948"/>
    </source>
</evidence>
<reference evidence="14 15" key="1">
    <citation type="journal article" date="2019" name="Nat. Ecol. Evol.">
        <title>Megaphylogeny resolves global patterns of mushroom evolution.</title>
        <authorList>
            <person name="Varga T."/>
            <person name="Krizsan K."/>
            <person name="Foldi C."/>
            <person name="Dima B."/>
            <person name="Sanchez-Garcia M."/>
            <person name="Sanchez-Ramirez S."/>
            <person name="Szollosi G.J."/>
            <person name="Szarkandi J.G."/>
            <person name="Papp V."/>
            <person name="Albert L."/>
            <person name="Andreopoulos W."/>
            <person name="Angelini C."/>
            <person name="Antonin V."/>
            <person name="Barry K.W."/>
            <person name="Bougher N.L."/>
            <person name="Buchanan P."/>
            <person name="Buyck B."/>
            <person name="Bense V."/>
            <person name="Catcheside P."/>
            <person name="Chovatia M."/>
            <person name="Cooper J."/>
            <person name="Damon W."/>
            <person name="Desjardin D."/>
            <person name="Finy P."/>
            <person name="Geml J."/>
            <person name="Haridas S."/>
            <person name="Hughes K."/>
            <person name="Justo A."/>
            <person name="Karasinski D."/>
            <person name="Kautmanova I."/>
            <person name="Kiss B."/>
            <person name="Kocsube S."/>
            <person name="Kotiranta H."/>
            <person name="LaButti K.M."/>
            <person name="Lechner B.E."/>
            <person name="Liimatainen K."/>
            <person name="Lipzen A."/>
            <person name="Lukacs Z."/>
            <person name="Mihaltcheva S."/>
            <person name="Morgado L.N."/>
            <person name="Niskanen T."/>
            <person name="Noordeloos M.E."/>
            <person name="Ohm R.A."/>
            <person name="Ortiz-Santana B."/>
            <person name="Ovrebo C."/>
            <person name="Racz N."/>
            <person name="Riley R."/>
            <person name="Savchenko A."/>
            <person name="Shiryaev A."/>
            <person name="Soop K."/>
            <person name="Spirin V."/>
            <person name="Szebenyi C."/>
            <person name="Tomsovsky M."/>
            <person name="Tulloss R.E."/>
            <person name="Uehling J."/>
            <person name="Grigoriev I.V."/>
            <person name="Vagvolgyi C."/>
            <person name="Papp T."/>
            <person name="Martin F.M."/>
            <person name="Miettinen O."/>
            <person name="Hibbett D.S."/>
            <person name="Nagy L.G."/>
        </authorList>
    </citation>
    <scope>NUCLEOTIDE SEQUENCE [LARGE SCALE GENOMIC DNA]</scope>
    <source>
        <strain evidence="14 15">OMC1185</strain>
    </source>
</reference>
<feature type="domain" description="PHD-type" evidence="13">
    <location>
        <begin position="333"/>
        <end position="382"/>
    </location>
</feature>
<feature type="site" description="Histone H3K4me3 binding" evidence="8">
    <location>
        <position position="358"/>
    </location>
</feature>
<feature type="binding site" evidence="9">
    <location>
        <position position="363"/>
    </location>
    <ligand>
        <name>Zn(2+)</name>
        <dbReference type="ChEBI" id="CHEBI:29105"/>
        <label>1</label>
    </ligand>
</feature>
<feature type="region of interest" description="Disordered" evidence="12">
    <location>
        <begin position="265"/>
        <end position="301"/>
    </location>
</feature>
<feature type="site" description="Histone H3K4me3 binding" evidence="8">
    <location>
        <position position="335"/>
    </location>
</feature>
<comment type="function">
    <text evidence="11">Component of an histone acetyltransferase complex.</text>
</comment>
<organism evidence="14 15">
    <name type="scientific">Heliocybe sulcata</name>
    <dbReference type="NCBI Taxonomy" id="5364"/>
    <lineage>
        <taxon>Eukaryota</taxon>
        <taxon>Fungi</taxon>
        <taxon>Dikarya</taxon>
        <taxon>Basidiomycota</taxon>
        <taxon>Agaricomycotina</taxon>
        <taxon>Agaricomycetes</taxon>
        <taxon>Gloeophyllales</taxon>
        <taxon>Gloeophyllaceae</taxon>
        <taxon>Heliocybe</taxon>
    </lineage>
</organism>
<feature type="binding site" evidence="9">
    <location>
        <position position="336"/>
    </location>
    <ligand>
        <name>Zn(2+)</name>
        <dbReference type="ChEBI" id="CHEBI:29105"/>
        <label>1</label>
    </ligand>
</feature>
<dbReference type="InterPro" id="IPR013083">
    <property type="entry name" value="Znf_RING/FYVE/PHD"/>
</dbReference>
<feature type="binding site" evidence="9">
    <location>
        <position position="376"/>
    </location>
    <ligand>
        <name>Zn(2+)</name>
        <dbReference type="ChEBI" id="CHEBI:29105"/>
        <label>2</label>
    </ligand>
</feature>
<dbReference type="Proteomes" id="UP000305948">
    <property type="component" value="Unassembled WGS sequence"/>
</dbReference>
<dbReference type="EMBL" id="ML213510">
    <property type="protein sequence ID" value="TFK52000.1"/>
    <property type="molecule type" value="Genomic_DNA"/>
</dbReference>
<evidence type="ECO:0000256" key="11">
    <source>
        <dbReference type="RuleBase" id="RU361213"/>
    </source>
</evidence>
<dbReference type="STRING" id="5364.A0A5C3N3R2"/>
<dbReference type="Gene3D" id="6.10.140.1740">
    <property type="match status" value="1"/>
</dbReference>
<evidence type="ECO:0000256" key="2">
    <source>
        <dbReference type="ARBA" id="ARBA00010210"/>
    </source>
</evidence>
<evidence type="ECO:0000256" key="12">
    <source>
        <dbReference type="SAM" id="MobiDB-lite"/>
    </source>
</evidence>
<feature type="site" description="Histone H3K4me3 binding" evidence="8">
    <location>
        <position position="350"/>
    </location>
</feature>
<dbReference type="Pfam" id="PF12998">
    <property type="entry name" value="ING"/>
    <property type="match status" value="2"/>
</dbReference>
<name>A0A5C3N3R2_9AGAM</name>
<comment type="subcellular location">
    <subcellularLocation>
        <location evidence="1 11">Nucleus</location>
    </subcellularLocation>
</comment>
<feature type="binding site" evidence="9">
    <location>
        <position position="349"/>
    </location>
    <ligand>
        <name>Zn(2+)</name>
        <dbReference type="ChEBI" id="CHEBI:29105"/>
        <label>2</label>
    </ligand>
</feature>
<gene>
    <name evidence="14" type="ORF">OE88DRAFT_1658747</name>
</gene>
<evidence type="ECO:0000256" key="5">
    <source>
        <dbReference type="ARBA" id="ARBA00022833"/>
    </source>
</evidence>
<feature type="compositionally biased region" description="Basic residues" evidence="12">
    <location>
        <begin position="276"/>
        <end position="285"/>
    </location>
</feature>
<dbReference type="GO" id="GO:0006355">
    <property type="term" value="P:regulation of DNA-templated transcription"/>
    <property type="evidence" value="ECO:0007669"/>
    <property type="project" value="TreeGrafter"/>
</dbReference>
<evidence type="ECO:0000256" key="7">
    <source>
        <dbReference type="ARBA" id="ARBA00023242"/>
    </source>
</evidence>
<dbReference type="InterPro" id="IPR019786">
    <property type="entry name" value="Zinc_finger_PHD-type_CS"/>
</dbReference>
<dbReference type="SMART" id="SM01408">
    <property type="entry name" value="ING"/>
    <property type="match status" value="1"/>
</dbReference>
<dbReference type="PROSITE" id="PS01359">
    <property type="entry name" value="ZF_PHD_1"/>
    <property type="match status" value="1"/>
</dbReference>
<comment type="domain">
    <text evidence="11">The PHD-type zinc finger mediates the binding to H3K4me3.</text>
</comment>
<feature type="binding site" evidence="9">
    <location>
        <position position="354"/>
    </location>
    <ligand>
        <name>Zn(2+)</name>
        <dbReference type="ChEBI" id="CHEBI:29105"/>
        <label>2</label>
    </ligand>
</feature>
<dbReference type="PANTHER" id="PTHR10333">
    <property type="entry name" value="INHIBITOR OF GROWTH PROTEIN"/>
    <property type="match status" value="1"/>
</dbReference>
<dbReference type="SMART" id="SM00249">
    <property type="entry name" value="PHD"/>
    <property type="match status" value="1"/>
</dbReference>
<dbReference type="GO" id="GO:0005634">
    <property type="term" value="C:nucleus"/>
    <property type="evidence" value="ECO:0007669"/>
    <property type="project" value="UniProtKB-SubCell"/>
</dbReference>
<dbReference type="SUPFAM" id="SSF57903">
    <property type="entry name" value="FYVE/PHD zinc finger"/>
    <property type="match status" value="1"/>
</dbReference>
<evidence type="ECO:0000256" key="10">
    <source>
        <dbReference type="PROSITE-ProRule" id="PRU00146"/>
    </source>
</evidence>
<feature type="binding site" evidence="9">
    <location>
        <position position="360"/>
    </location>
    <ligand>
        <name>Zn(2+)</name>
        <dbReference type="ChEBI" id="CHEBI:29105"/>
        <label>1</label>
    </ligand>
</feature>
<keyword evidence="3 9" id="KW-0479">Metal-binding</keyword>
<dbReference type="OrthoDB" id="5411773at2759"/>
<evidence type="ECO:0000256" key="4">
    <source>
        <dbReference type="ARBA" id="ARBA00022771"/>
    </source>
</evidence>
<dbReference type="InterPro" id="IPR019787">
    <property type="entry name" value="Znf_PHD-finger"/>
</dbReference>
<feature type="region of interest" description="Disordered" evidence="12">
    <location>
        <begin position="81"/>
        <end position="124"/>
    </location>
</feature>
<dbReference type="Gene3D" id="3.30.40.10">
    <property type="entry name" value="Zinc/RING finger domain, C3HC4 (zinc finger)"/>
    <property type="match status" value="1"/>
</dbReference>
<keyword evidence="4 10" id="KW-0863">Zinc-finger</keyword>
<feature type="binding site" evidence="9">
    <location>
        <position position="379"/>
    </location>
    <ligand>
        <name>Zn(2+)</name>
        <dbReference type="ChEBI" id="CHEBI:29105"/>
        <label>2</label>
    </ligand>
</feature>
<dbReference type="GO" id="GO:0008270">
    <property type="term" value="F:zinc ion binding"/>
    <property type="evidence" value="ECO:0007669"/>
    <property type="project" value="UniProtKB-KW"/>
</dbReference>
<dbReference type="PROSITE" id="PS50016">
    <property type="entry name" value="ZF_PHD_2"/>
    <property type="match status" value="1"/>
</dbReference>
<feature type="binding site" evidence="9">
    <location>
        <position position="338"/>
    </location>
    <ligand>
        <name>Zn(2+)</name>
        <dbReference type="ChEBI" id="CHEBI:29105"/>
        <label>1</label>
    </ligand>
</feature>
<keyword evidence="7 11" id="KW-0539">Nucleus</keyword>
<dbReference type="PANTHER" id="PTHR10333:SF42">
    <property type="entry name" value="INHIBITOR OF GROWTH PROTEIN 5"/>
    <property type="match status" value="1"/>
</dbReference>
<keyword evidence="6 11" id="KW-0156">Chromatin regulator</keyword>
<comment type="subunit">
    <text evidence="11">Component of an histone acetyltransferase complex. Interacts with H3K4me3 and to a lesser extent with H3K4me2.</text>
</comment>
<evidence type="ECO:0000256" key="9">
    <source>
        <dbReference type="PIRSR" id="PIRSR628651-51"/>
    </source>
</evidence>
<dbReference type="AlphaFoldDB" id="A0A5C3N3R2"/>
<evidence type="ECO:0000256" key="3">
    <source>
        <dbReference type="ARBA" id="ARBA00022723"/>
    </source>
</evidence>
<evidence type="ECO:0000256" key="6">
    <source>
        <dbReference type="ARBA" id="ARBA00022853"/>
    </source>
</evidence>
<keyword evidence="15" id="KW-1185">Reference proteome</keyword>
<dbReference type="GO" id="GO:0006325">
    <property type="term" value="P:chromatin organization"/>
    <property type="evidence" value="ECO:0007669"/>
    <property type="project" value="UniProtKB-KW"/>
</dbReference>
<evidence type="ECO:0000313" key="14">
    <source>
        <dbReference type="EMBL" id="TFK52000.1"/>
    </source>
</evidence>
<keyword evidence="5 9" id="KW-0862">Zinc</keyword>
<evidence type="ECO:0000256" key="8">
    <source>
        <dbReference type="PIRSR" id="PIRSR628651-50"/>
    </source>
</evidence>
<dbReference type="FunFam" id="3.30.40.10:FF:000569">
    <property type="entry name" value="Chromatin modification-related protein"/>
    <property type="match status" value="1"/>
</dbReference>
<comment type="similarity">
    <text evidence="2 11">Belongs to the ING family.</text>
</comment>
<evidence type="ECO:0000259" key="13">
    <source>
        <dbReference type="PROSITE" id="PS50016"/>
    </source>
</evidence>
<sequence length="394" mass="43751">MTSRRSRSDRISLMLNLAVEQLPLSLERHFALLKELDEHVHEYHFSLLPMLQRYTEWRRLRAGIISSSENQREVAEQLESAEAMDVDPPTSTTAEPVNPVPIPSLTNGALRSPSKAPSRMASLTPAAAEGIAQLPPSSKLSEQLPQNSTQAQVLLSRVARLSEEMVSASQEKINVAKSAYDTVDRHIRLLDQAIQEQELALSHGLRPGTQPAPIVLPDLAVPKGRTRAQLNSASSDPENIVVDVLDHADTGAEAQDAPAMGIVSEVQGGRVAPTSGKRRGRRPRMKQQDEKQEDVAPSERAATNVKSVKLRMAPVVTDPVQGALETMANPDEPRYCFCNQVSYGEMIACDNEDCEREWFHYGCVDLTVPPRGRWFCRECKEAMSRPKRGRKKRR</sequence>
<dbReference type="InterPro" id="IPR028651">
    <property type="entry name" value="ING_fam"/>
</dbReference>
<dbReference type="CDD" id="cd15505">
    <property type="entry name" value="PHD_ING"/>
    <property type="match status" value="1"/>
</dbReference>
<evidence type="ECO:0000256" key="1">
    <source>
        <dbReference type="ARBA" id="ARBA00004123"/>
    </source>
</evidence>